<comment type="caution">
    <text evidence="1">The sequence shown here is derived from an EMBL/GenBank/DDBJ whole genome shotgun (WGS) entry which is preliminary data.</text>
</comment>
<accession>A0A9P6DBA4</accession>
<gene>
    <name evidence="1" type="ORF">BDN71DRAFT_1512041</name>
</gene>
<sequence length="211" mass="24345">MLVPSRPSTAITNTIDLWDEPETVDIGKVLTMKFLRNSGYLTRMVMTAEHGSVQYTLGEPGAKFKAWSRLHATTRFYTAEDGEISFQEAPYTPSSWRLERKSLWKRRQHQWLVELFHDGCVEITYGFQDEGKEVFFRNFFAASGGSANPFAVMQVFYHGDGYPVLLPGIRFLEKGLMTILGNYRAPLLGYKLKYYAKKLKKHQYIHDVERG</sequence>
<protein>
    <submittedName>
        <fullName evidence="1">Uncharacterized protein</fullName>
    </submittedName>
</protein>
<dbReference type="Proteomes" id="UP000807025">
    <property type="component" value="Unassembled WGS sequence"/>
</dbReference>
<proteinExistence type="predicted"/>
<dbReference type="EMBL" id="MU154668">
    <property type="protein sequence ID" value="KAF9489518.1"/>
    <property type="molecule type" value="Genomic_DNA"/>
</dbReference>
<dbReference type="AlphaFoldDB" id="A0A9P6DBA4"/>
<evidence type="ECO:0000313" key="2">
    <source>
        <dbReference type="Proteomes" id="UP000807025"/>
    </source>
</evidence>
<evidence type="ECO:0000313" key="1">
    <source>
        <dbReference type="EMBL" id="KAF9489518.1"/>
    </source>
</evidence>
<organism evidence="1 2">
    <name type="scientific">Pleurotus eryngii</name>
    <name type="common">Boletus of the steppes</name>
    <dbReference type="NCBI Taxonomy" id="5323"/>
    <lineage>
        <taxon>Eukaryota</taxon>
        <taxon>Fungi</taxon>
        <taxon>Dikarya</taxon>
        <taxon>Basidiomycota</taxon>
        <taxon>Agaricomycotina</taxon>
        <taxon>Agaricomycetes</taxon>
        <taxon>Agaricomycetidae</taxon>
        <taxon>Agaricales</taxon>
        <taxon>Pleurotineae</taxon>
        <taxon>Pleurotaceae</taxon>
        <taxon>Pleurotus</taxon>
    </lineage>
</organism>
<dbReference type="OrthoDB" id="504210at2759"/>
<reference evidence="1" key="1">
    <citation type="submission" date="2020-11" db="EMBL/GenBank/DDBJ databases">
        <authorList>
            <consortium name="DOE Joint Genome Institute"/>
            <person name="Ahrendt S."/>
            <person name="Riley R."/>
            <person name="Andreopoulos W."/>
            <person name="Labutti K."/>
            <person name="Pangilinan J."/>
            <person name="Ruiz-Duenas F.J."/>
            <person name="Barrasa J.M."/>
            <person name="Sanchez-Garcia M."/>
            <person name="Camarero S."/>
            <person name="Miyauchi S."/>
            <person name="Serrano A."/>
            <person name="Linde D."/>
            <person name="Babiker R."/>
            <person name="Drula E."/>
            <person name="Ayuso-Fernandez I."/>
            <person name="Pacheco R."/>
            <person name="Padilla G."/>
            <person name="Ferreira P."/>
            <person name="Barriuso J."/>
            <person name="Kellner H."/>
            <person name="Castanera R."/>
            <person name="Alfaro M."/>
            <person name="Ramirez L."/>
            <person name="Pisabarro A.G."/>
            <person name="Kuo A."/>
            <person name="Tritt A."/>
            <person name="Lipzen A."/>
            <person name="He G."/>
            <person name="Yan M."/>
            <person name="Ng V."/>
            <person name="Cullen D."/>
            <person name="Martin F."/>
            <person name="Rosso M.-N."/>
            <person name="Henrissat B."/>
            <person name="Hibbett D."/>
            <person name="Martinez A.T."/>
            <person name="Grigoriev I.V."/>
        </authorList>
    </citation>
    <scope>NUCLEOTIDE SEQUENCE</scope>
    <source>
        <strain evidence="1">ATCC 90797</strain>
    </source>
</reference>
<name>A0A9P6DBA4_PLEER</name>
<keyword evidence="2" id="KW-1185">Reference proteome</keyword>